<comment type="caution">
    <text evidence="2">The sequence shown here is derived from an EMBL/GenBank/DDBJ whole genome shotgun (WGS) entry which is preliminary data.</text>
</comment>
<sequence length="116" mass="11898">MQALTDLKQAITGVLAQLGLAPMASTLLSFPNGVTGFLTAPSPSPVAVVEQGEGGNWTWWLGTEGGAAGGKGGTATGQTLAELPLSRATFNSFERVTREADKAPPTVEAQSRVESL</sequence>
<organism evidence="2 3">
    <name type="scientific">Zizania palustris</name>
    <name type="common">Northern wild rice</name>
    <dbReference type="NCBI Taxonomy" id="103762"/>
    <lineage>
        <taxon>Eukaryota</taxon>
        <taxon>Viridiplantae</taxon>
        <taxon>Streptophyta</taxon>
        <taxon>Embryophyta</taxon>
        <taxon>Tracheophyta</taxon>
        <taxon>Spermatophyta</taxon>
        <taxon>Magnoliopsida</taxon>
        <taxon>Liliopsida</taxon>
        <taxon>Poales</taxon>
        <taxon>Poaceae</taxon>
        <taxon>BOP clade</taxon>
        <taxon>Oryzoideae</taxon>
        <taxon>Oryzeae</taxon>
        <taxon>Zizaniinae</taxon>
        <taxon>Zizania</taxon>
    </lineage>
</organism>
<keyword evidence="3" id="KW-1185">Reference proteome</keyword>
<reference evidence="2" key="1">
    <citation type="journal article" date="2021" name="bioRxiv">
        <title>Whole Genome Assembly and Annotation of Northern Wild Rice, Zizania palustris L., Supports a Whole Genome Duplication in the Zizania Genus.</title>
        <authorList>
            <person name="Haas M."/>
            <person name="Kono T."/>
            <person name="Macchietto M."/>
            <person name="Millas R."/>
            <person name="McGilp L."/>
            <person name="Shao M."/>
            <person name="Duquette J."/>
            <person name="Hirsch C.N."/>
            <person name="Kimball J."/>
        </authorList>
    </citation>
    <scope>NUCLEOTIDE SEQUENCE</scope>
    <source>
        <tissue evidence="2">Fresh leaf tissue</tissue>
    </source>
</reference>
<dbReference type="EMBL" id="JAAALK010000283">
    <property type="protein sequence ID" value="KAG8076657.1"/>
    <property type="molecule type" value="Genomic_DNA"/>
</dbReference>
<accession>A0A8J5T2J2</accession>
<reference evidence="2" key="2">
    <citation type="submission" date="2021-02" db="EMBL/GenBank/DDBJ databases">
        <authorList>
            <person name="Kimball J.A."/>
            <person name="Haas M.W."/>
            <person name="Macchietto M."/>
            <person name="Kono T."/>
            <person name="Duquette J."/>
            <person name="Shao M."/>
        </authorList>
    </citation>
    <scope>NUCLEOTIDE SEQUENCE</scope>
    <source>
        <tissue evidence="2">Fresh leaf tissue</tissue>
    </source>
</reference>
<dbReference type="AlphaFoldDB" id="A0A8J5T2J2"/>
<name>A0A8J5T2J2_ZIZPA</name>
<evidence type="ECO:0000313" key="2">
    <source>
        <dbReference type="EMBL" id="KAG8076657.1"/>
    </source>
</evidence>
<evidence type="ECO:0000313" key="3">
    <source>
        <dbReference type="Proteomes" id="UP000729402"/>
    </source>
</evidence>
<protein>
    <submittedName>
        <fullName evidence="2">Uncharacterized protein</fullName>
    </submittedName>
</protein>
<proteinExistence type="predicted"/>
<feature type="region of interest" description="Disordered" evidence="1">
    <location>
        <begin position="97"/>
        <end position="116"/>
    </location>
</feature>
<dbReference type="Proteomes" id="UP000729402">
    <property type="component" value="Unassembled WGS sequence"/>
</dbReference>
<gene>
    <name evidence="2" type="ORF">GUJ93_ZPchr0006g43534</name>
</gene>
<evidence type="ECO:0000256" key="1">
    <source>
        <dbReference type="SAM" id="MobiDB-lite"/>
    </source>
</evidence>